<keyword evidence="3" id="KW-1185">Reference proteome</keyword>
<keyword evidence="2" id="KW-0346">Stress response</keyword>
<sequence>MRLRPWQIALAICSAWLLLGVSPAVVYHTTLALLGSSCSRLWLTVRALPGAAPQPPLKQAILNVTSDFDQLSTLLVEFLQQPGVDPSIEPRLMSFLEARAAKSYPRLESLLDWLLAIYKFLFPFLVISLVARLQGGGSDDQGAAAAEEEPRFEPRSSVEQAAMLNSQLSRQLSRRSSQQQQQRALVPAMLNGASPFDRQPSLALSQGQVGSGGDHRAGSHSPPGPETPIEGARMLPPHPASLQPAVPAARTPRAPPQRTISEISVEGF</sequence>
<evidence type="ECO:0000256" key="1">
    <source>
        <dbReference type="SAM" id="MobiDB-lite"/>
    </source>
</evidence>
<protein>
    <submittedName>
        <fullName evidence="2">Heat shock 83-1</fullName>
    </submittedName>
</protein>
<reference evidence="2 3" key="1">
    <citation type="journal article" date="2018" name="Plant J.">
        <title>Genome sequences of Chlorella sorokiniana UTEX 1602 and Micractinium conductrix SAG 241.80: implications to maltose excretion by a green alga.</title>
        <authorList>
            <person name="Arriola M.B."/>
            <person name="Velmurugan N."/>
            <person name="Zhang Y."/>
            <person name="Plunkett M.H."/>
            <person name="Hondzo H."/>
            <person name="Barney B.M."/>
        </authorList>
    </citation>
    <scope>NUCLEOTIDE SEQUENCE [LARGE SCALE GENOMIC DNA]</scope>
    <source>
        <strain evidence="2 3">SAG 241.80</strain>
    </source>
</reference>
<accession>A0A2P6VK56</accession>
<comment type="caution">
    <text evidence="2">The sequence shown here is derived from an EMBL/GenBank/DDBJ whole genome shotgun (WGS) entry which is preliminary data.</text>
</comment>
<gene>
    <name evidence="2" type="ORF">C2E20_2483</name>
</gene>
<proteinExistence type="predicted"/>
<dbReference type="OrthoDB" id="514939at2759"/>
<dbReference type="Proteomes" id="UP000239649">
    <property type="component" value="Unassembled WGS sequence"/>
</dbReference>
<evidence type="ECO:0000313" key="3">
    <source>
        <dbReference type="Proteomes" id="UP000239649"/>
    </source>
</evidence>
<dbReference type="AlphaFoldDB" id="A0A2P6VK56"/>
<feature type="region of interest" description="Disordered" evidence="1">
    <location>
        <begin position="138"/>
        <end position="158"/>
    </location>
</feature>
<organism evidence="2 3">
    <name type="scientific">Micractinium conductrix</name>
    <dbReference type="NCBI Taxonomy" id="554055"/>
    <lineage>
        <taxon>Eukaryota</taxon>
        <taxon>Viridiplantae</taxon>
        <taxon>Chlorophyta</taxon>
        <taxon>core chlorophytes</taxon>
        <taxon>Trebouxiophyceae</taxon>
        <taxon>Chlorellales</taxon>
        <taxon>Chlorellaceae</taxon>
        <taxon>Chlorella clade</taxon>
        <taxon>Micractinium</taxon>
    </lineage>
</organism>
<evidence type="ECO:0000313" key="2">
    <source>
        <dbReference type="EMBL" id="PSC74482.1"/>
    </source>
</evidence>
<feature type="compositionally biased region" description="Low complexity" evidence="1">
    <location>
        <begin position="243"/>
        <end position="259"/>
    </location>
</feature>
<feature type="region of interest" description="Disordered" evidence="1">
    <location>
        <begin position="196"/>
        <end position="268"/>
    </location>
</feature>
<name>A0A2P6VK56_9CHLO</name>
<dbReference type="EMBL" id="LHPF02000004">
    <property type="protein sequence ID" value="PSC74482.1"/>
    <property type="molecule type" value="Genomic_DNA"/>
</dbReference>